<reference evidence="3" key="1">
    <citation type="journal article" date="2019" name="Int. J. Syst. Evol. Microbiol.">
        <title>The Global Catalogue of Microorganisms (GCM) 10K type strain sequencing project: providing services to taxonomists for standard genome sequencing and annotation.</title>
        <authorList>
            <consortium name="The Broad Institute Genomics Platform"/>
            <consortium name="The Broad Institute Genome Sequencing Center for Infectious Disease"/>
            <person name="Wu L."/>
            <person name="Ma J."/>
        </authorList>
    </citation>
    <scope>NUCLEOTIDE SEQUENCE [LARGE SCALE GENOMIC DNA]</scope>
    <source>
        <strain evidence="3">CGMCC 1.15809</strain>
    </source>
</reference>
<protein>
    <submittedName>
        <fullName evidence="2">Uncharacterized protein</fullName>
    </submittedName>
</protein>
<keyword evidence="1" id="KW-1133">Transmembrane helix</keyword>
<dbReference type="RefSeq" id="WP_345087091.1">
    <property type="nucleotide sequence ID" value="NZ_BAAAWG010000013.1"/>
</dbReference>
<comment type="caution">
    <text evidence="2">The sequence shown here is derived from an EMBL/GenBank/DDBJ whole genome shotgun (WGS) entry which is preliminary data.</text>
</comment>
<feature type="transmembrane region" description="Helical" evidence="1">
    <location>
        <begin position="7"/>
        <end position="27"/>
    </location>
</feature>
<name>A0ABW1FDK9_9ACTN</name>
<feature type="transmembrane region" description="Helical" evidence="1">
    <location>
        <begin position="81"/>
        <end position="108"/>
    </location>
</feature>
<evidence type="ECO:0000313" key="3">
    <source>
        <dbReference type="Proteomes" id="UP001596241"/>
    </source>
</evidence>
<keyword evidence="3" id="KW-1185">Reference proteome</keyword>
<accession>A0ABW1FDK9</accession>
<feature type="transmembrane region" description="Helical" evidence="1">
    <location>
        <begin position="47"/>
        <end position="69"/>
    </location>
</feature>
<evidence type="ECO:0000313" key="2">
    <source>
        <dbReference type="EMBL" id="MFC5892085.1"/>
    </source>
</evidence>
<keyword evidence="1" id="KW-0472">Membrane</keyword>
<sequence length="117" mass="12688">MAKRVELTGAVGFLAAVVAVVVGVVLWRYGALPGLRGGFEGERDWSLLYVELPVMLFGFPAVTLVTWRFSRSLLSCRAGWVTRAVVPVVAVCVAVVVLAWASLTWLHIRVAPFVHPG</sequence>
<dbReference type="EMBL" id="JBHSPW010000002">
    <property type="protein sequence ID" value="MFC5892085.1"/>
    <property type="molecule type" value="Genomic_DNA"/>
</dbReference>
<dbReference type="Proteomes" id="UP001596241">
    <property type="component" value="Unassembled WGS sequence"/>
</dbReference>
<organism evidence="2 3">
    <name type="scientific">Streptomyces ramulosus</name>
    <dbReference type="NCBI Taxonomy" id="47762"/>
    <lineage>
        <taxon>Bacteria</taxon>
        <taxon>Bacillati</taxon>
        <taxon>Actinomycetota</taxon>
        <taxon>Actinomycetes</taxon>
        <taxon>Kitasatosporales</taxon>
        <taxon>Streptomycetaceae</taxon>
        <taxon>Streptomyces</taxon>
    </lineage>
</organism>
<gene>
    <name evidence="2" type="ORF">ACFP3M_04540</name>
</gene>
<proteinExistence type="predicted"/>
<evidence type="ECO:0000256" key="1">
    <source>
        <dbReference type="SAM" id="Phobius"/>
    </source>
</evidence>
<keyword evidence="1" id="KW-0812">Transmembrane</keyword>